<keyword evidence="1" id="KW-0812">Transmembrane</keyword>
<keyword evidence="1" id="KW-1133">Transmembrane helix</keyword>
<dbReference type="AlphaFoldDB" id="V4H1L8"/>
<feature type="transmembrane region" description="Helical" evidence="1">
    <location>
        <begin position="80"/>
        <end position="98"/>
    </location>
</feature>
<evidence type="ECO:0000256" key="1">
    <source>
        <dbReference type="SAM" id="Phobius"/>
    </source>
</evidence>
<comment type="caution">
    <text evidence="2">The sequence shown here is derived from an EMBL/GenBank/DDBJ whole genome shotgun (WGS) entry which is preliminary data.</text>
</comment>
<proteinExistence type="predicted"/>
<accession>V4H1L8</accession>
<dbReference type="RefSeq" id="WP_023401210.1">
    <property type="nucleotide sequence ID" value="NZ_AUSV01000117.1"/>
</dbReference>
<sequence>MQSRFLSLLYDFALESLHNHKRIRNAKVNAKITHLEQAKSTPAVDWLHIVLLMPCILLFIPFAAEYIVQGFALLAHLPQWYRWLIGLMVLANFGLKLAEKYRI</sequence>
<keyword evidence="1" id="KW-0472">Membrane</keyword>
<dbReference type="GeneID" id="29919970"/>
<dbReference type="EMBL" id="AUSV01000117">
    <property type="protein sequence ID" value="ESP91311.1"/>
    <property type="molecule type" value="Genomic_DNA"/>
</dbReference>
<dbReference type="PATRIC" id="fig|1353533.3.peg.4365"/>
<organism evidence="2 3">
    <name type="scientific">Pseudoalteromonas luteoviolacea (strain 2ta16)</name>
    <dbReference type="NCBI Taxonomy" id="1353533"/>
    <lineage>
        <taxon>Bacteria</taxon>
        <taxon>Pseudomonadati</taxon>
        <taxon>Pseudomonadota</taxon>
        <taxon>Gammaproteobacteria</taxon>
        <taxon>Alteromonadales</taxon>
        <taxon>Pseudoalteromonadaceae</taxon>
        <taxon>Pseudoalteromonas</taxon>
    </lineage>
</organism>
<evidence type="ECO:0000313" key="3">
    <source>
        <dbReference type="Proteomes" id="UP000017820"/>
    </source>
</evidence>
<reference evidence="2 3" key="1">
    <citation type="submission" date="2013-07" db="EMBL/GenBank/DDBJ databases">
        <title>Draft genome sequence of Pseudoalteromonas luteoviolacea 2ta16.</title>
        <authorList>
            <person name="Allen E.E."/>
            <person name="Azam F."/>
            <person name="Podell S."/>
        </authorList>
    </citation>
    <scope>NUCLEOTIDE SEQUENCE [LARGE SCALE GENOMIC DNA]</scope>
    <source>
        <strain evidence="2 3">2ta16</strain>
    </source>
</reference>
<dbReference type="Proteomes" id="UP000017820">
    <property type="component" value="Unassembled WGS sequence"/>
</dbReference>
<gene>
    <name evidence="2" type="ORF">PL2TA16_00859</name>
</gene>
<protein>
    <submittedName>
        <fullName evidence="2">Uncharacterized protein</fullName>
    </submittedName>
</protein>
<feature type="transmembrane region" description="Helical" evidence="1">
    <location>
        <begin position="46"/>
        <end position="68"/>
    </location>
</feature>
<evidence type="ECO:0000313" key="2">
    <source>
        <dbReference type="EMBL" id="ESP91311.1"/>
    </source>
</evidence>
<name>V4H1L8_PSEL2</name>